<keyword evidence="2" id="KW-1185">Reference proteome</keyword>
<dbReference type="STRING" id="1715989.NITINOP_0527"/>
<protein>
    <submittedName>
        <fullName evidence="1">Gp37Gp68 family protein</fullName>
    </submittedName>
</protein>
<evidence type="ECO:0000313" key="1">
    <source>
        <dbReference type="EMBL" id="CUQ65503.1"/>
    </source>
</evidence>
<proteinExistence type="predicted"/>
<dbReference type="AlphaFoldDB" id="A0A0S4KP14"/>
<gene>
    <name evidence="1" type="ORF">NITINOP_0527</name>
</gene>
<accession>A0A0S4KP14</accession>
<evidence type="ECO:0000313" key="2">
    <source>
        <dbReference type="Proteomes" id="UP000066284"/>
    </source>
</evidence>
<dbReference type="KEGG" id="nio:NITINOP_0527"/>
<dbReference type="InterPro" id="IPR011101">
    <property type="entry name" value="DUF5131"/>
</dbReference>
<dbReference type="Proteomes" id="UP000066284">
    <property type="component" value="Chromosome 1"/>
</dbReference>
<dbReference type="OrthoDB" id="9787478at2"/>
<dbReference type="EMBL" id="LN885086">
    <property type="protein sequence ID" value="CUQ65503.1"/>
    <property type="molecule type" value="Genomic_DNA"/>
</dbReference>
<dbReference type="CDD" id="cd01653">
    <property type="entry name" value="GATase1"/>
    <property type="match status" value="1"/>
</dbReference>
<reference evidence="2" key="1">
    <citation type="submission" date="2015-09" db="EMBL/GenBank/DDBJ databases">
        <authorList>
            <person name="Daims H."/>
        </authorList>
    </citation>
    <scope>NUCLEOTIDE SEQUENCE [LARGE SCALE GENOMIC DNA]</scope>
</reference>
<organism evidence="1 2">
    <name type="scientific">Candidatus Nitrospira inopinata</name>
    <dbReference type="NCBI Taxonomy" id="1715989"/>
    <lineage>
        <taxon>Bacteria</taxon>
        <taxon>Pseudomonadati</taxon>
        <taxon>Nitrospirota</taxon>
        <taxon>Nitrospiria</taxon>
        <taxon>Nitrospirales</taxon>
        <taxon>Nitrospiraceae</taxon>
        <taxon>Nitrospira</taxon>
    </lineage>
</organism>
<dbReference type="RefSeq" id="WP_062482859.1">
    <property type="nucleotide sequence ID" value="NZ_LN885086.1"/>
</dbReference>
<name>A0A0S4KP14_9BACT</name>
<sequence>MAQGSGIEWTESTWNPVTGCTKISPGCKHCYAERMAERLQAMGQPNYVNGFQLTLQPHMLELPLKWKKPQTIFVNSMSDLFHEQVPLEYIKTVFDVMGRAHWHRFQVLTKRAERLGEVSPSLEWTPNIWMGVSIESDEYRYRIEHLRRTGAAIKFLSLEPLLGPLTDLDLTGIDWVIVGGESGPHARPMDPAWVLDIRDQCRRADVPFFFKQWGGPNKKRAGRLLENKVWSEMPRLSATRKALPVLA</sequence>
<dbReference type="Pfam" id="PF07505">
    <property type="entry name" value="DUF5131"/>
    <property type="match status" value="1"/>
</dbReference>